<evidence type="ECO:0000313" key="2">
    <source>
        <dbReference type="Proteomes" id="UP000317650"/>
    </source>
</evidence>
<gene>
    <name evidence="1" type="ORF">C4D60_Mb01t01300</name>
</gene>
<comment type="caution">
    <text evidence="1">The sequence shown here is derived from an EMBL/GenBank/DDBJ whole genome shotgun (WGS) entry which is preliminary data.</text>
</comment>
<name>A0A4S8JJ94_MUSBA</name>
<protein>
    <submittedName>
        <fullName evidence="1">Uncharacterized protein</fullName>
    </submittedName>
</protein>
<dbReference type="EMBL" id="PYDT01000004">
    <property type="protein sequence ID" value="THU62071.1"/>
    <property type="molecule type" value="Genomic_DNA"/>
</dbReference>
<sequence length="121" mass="14010">MVIDMPKVWAKQLMSRIQSIKNAQAHIAWMHRYSHELQLSEGSYDIIFESSAAFSLTAPRQVLGLLLGPRKQLLIEFVRSKTIYRSAKIHLELNVQDQGKTCKNFGKERRQWQSETPNIAK</sequence>
<keyword evidence="2" id="KW-1185">Reference proteome</keyword>
<evidence type="ECO:0000313" key="1">
    <source>
        <dbReference type="EMBL" id="THU62071.1"/>
    </source>
</evidence>
<accession>A0A4S8JJ94</accession>
<dbReference type="Proteomes" id="UP000317650">
    <property type="component" value="Chromosome 1"/>
</dbReference>
<organism evidence="1 2">
    <name type="scientific">Musa balbisiana</name>
    <name type="common">Banana</name>
    <dbReference type="NCBI Taxonomy" id="52838"/>
    <lineage>
        <taxon>Eukaryota</taxon>
        <taxon>Viridiplantae</taxon>
        <taxon>Streptophyta</taxon>
        <taxon>Embryophyta</taxon>
        <taxon>Tracheophyta</taxon>
        <taxon>Spermatophyta</taxon>
        <taxon>Magnoliopsida</taxon>
        <taxon>Liliopsida</taxon>
        <taxon>Zingiberales</taxon>
        <taxon>Musaceae</taxon>
        <taxon>Musa</taxon>
    </lineage>
</organism>
<proteinExistence type="predicted"/>
<dbReference type="AlphaFoldDB" id="A0A4S8JJ94"/>
<reference evidence="1 2" key="1">
    <citation type="journal article" date="2019" name="Nat. Plants">
        <title>Genome sequencing of Musa balbisiana reveals subgenome evolution and function divergence in polyploid bananas.</title>
        <authorList>
            <person name="Yao X."/>
        </authorList>
    </citation>
    <scope>NUCLEOTIDE SEQUENCE [LARGE SCALE GENOMIC DNA]</scope>
    <source>
        <strain evidence="2">cv. DH-PKW</strain>
        <tissue evidence="1">Leaves</tissue>
    </source>
</reference>